<feature type="compositionally biased region" description="Polar residues" evidence="1">
    <location>
        <begin position="151"/>
        <end position="165"/>
    </location>
</feature>
<dbReference type="AlphaFoldDB" id="A0A8K0CNA4"/>
<sequence length="175" mass="19865">MLKYLGKKETADRTPNLLTMRSTLKVELEKRSTDDDSSLASKKRNIIENDRTIAIQDSFWNCFEEIATDAGNVQNEVMETSGIANEIDFYLKIVRLDRTADPYKWWLANAKHATSKKRTWAYSDGLKFLKPYLEDQQTLTNVPKDVEDGIQSDSPPGSGACSSRGQGMKFMLDDE</sequence>
<evidence type="ECO:0000313" key="2">
    <source>
        <dbReference type="EMBL" id="KAF2889579.1"/>
    </source>
</evidence>
<protein>
    <submittedName>
        <fullName evidence="2">Uncharacterized protein</fullName>
    </submittedName>
</protein>
<feature type="region of interest" description="Disordered" evidence="1">
    <location>
        <begin position="145"/>
        <end position="175"/>
    </location>
</feature>
<dbReference type="OrthoDB" id="1607513at2759"/>
<keyword evidence="3" id="KW-1185">Reference proteome</keyword>
<proteinExistence type="predicted"/>
<gene>
    <name evidence="2" type="ORF">ILUMI_16594</name>
</gene>
<reference evidence="2" key="1">
    <citation type="submission" date="2019-08" db="EMBL/GenBank/DDBJ databases">
        <title>The genome of the North American firefly Photinus pyralis.</title>
        <authorList>
            <consortium name="Photinus pyralis genome working group"/>
            <person name="Fallon T.R."/>
            <person name="Sander Lower S.E."/>
            <person name="Weng J.-K."/>
        </authorList>
    </citation>
    <scope>NUCLEOTIDE SEQUENCE</scope>
    <source>
        <strain evidence="2">TRF0915ILg1</strain>
        <tissue evidence="2">Whole body</tissue>
    </source>
</reference>
<comment type="caution">
    <text evidence="2">The sequence shown here is derived from an EMBL/GenBank/DDBJ whole genome shotgun (WGS) entry which is preliminary data.</text>
</comment>
<evidence type="ECO:0000256" key="1">
    <source>
        <dbReference type="SAM" id="MobiDB-lite"/>
    </source>
</evidence>
<feature type="non-terminal residue" evidence="2">
    <location>
        <position position="1"/>
    </location>
</feature>
<dbReference type="EMBL" id="VTPC01065198">
    <property type="protein sequence ID" value="KAF2889579.1"/>
    <property type="molecule type" value="Genomic_DNA"/>
</dbReference>
<organism evidence="2 3">
    <name type="scientific">Ignelater luminosus</name>
    <name type="common">Cucubano</name>
    <name type="synonym">Pyrophorus luminosus</name>
    <dbReference type="NCBI Taxonomy" id="2038154"/>
    <lineage>
        <taxon>Eukaryota</taxon>
        <taxon>Metazoa</taxon>
        <taxon>Ecdysozoa</taxon>
        <taxon>Arthropoda</taxon>
        <taxon>Hexapoda</taxon>
        <taxon>Insecta</taxon>
        <taxon>Pterygota</taxon>
        <taxon>Neoptera</taxon>
        <taxon>Endopterygota</taxon>
        <taxon>Coleoptera</taxon>
        <taxon>Polyphaga</taxon>
        <taxon>Elateriformia</taxon>
        <taxon>Elateroidea</taxon>
        <taxon>Elateridae</taxon>
        <taxon>Agrypninae</taxon>
        <taxon>Pyrophorini</taxon>
        <taxon>Ignelater</taxon>
    </lineage>
</organism>
<accession>A0A8K0CNA4</accession>
<name>A0A8K0CNA4_IGNLU</name>
<evidence type="ECO:0000313" key="3">
    <source>
        <dbReference type="Proteomes" id="UP000801492"/>
    </source>
</evidence>
<dbReference type="Proteomes" id="UP000801492">
    <property type="component" value="Unassembled WGS sequence"/>
</dbReference>